<dbReference type="EMBL" id="PFMD01000002">
    <property type="protein sequence ID" value="PIY97311.1"/>
    <property type="molecule type" value="Genomic_DNA"/>
</dbReference>
<evidence type="ECO:0000259" key="2">
    <source>
        <dbReference type="Pfam" id="PF13439"/>
    </source>
</evidence>
<evidence type="ECO:0000313" key="3">
    <source>
        <dbReference type="EMBL" id="PIY97311.1"/>
    </source>
</evidence>
<dbReference type="CDD" id="cd03801">
    <property type="entry name" value="GT4_PimA-like"/>
    <property type="match status" value="1"/>
</dbReference>
<feature type="domain" description="Glycosyltransferase subfamily 4-like N-terminal" evidence="2">
    <location>
        <begin position="15"/>
        <end position="190"/>
    </location>
</feature>
<evidence type="ECO:0008006" key="5">
    <source>
        <dbReference type="Google" id="ProtNLM"/>
    </source>
</evidence>
<dbReference type="Gene3D" id="3.40.50.2000">
    <property type="entry name" value="Glycogen Phosphorylase B"/>
    <property type="match status" value="2"/>
</dbReference>
<accession>A0A2M7RLH4</accession>
<dbReference type="InterPro" id="IPR028098">
    <property type="entry name" value="Glyco_trans_4-like_N"/>
</dbReference>
<protein>
    <recommendedName>
        <fullName evidence="5">Glycosyltransferase family 4 protein</fullName>
    </recommendedName>
</protein>
<dbReference type="GO" id="GO:0016757">
    <property type="term" value="F:glycosyltransferase activity"/>
    <property type="evidence" value="ECO:0007669"/>
    <property type="project" value="InterPro"/>
</dbReference>
<dbReference type="Proteomes" id="UP000230779">
    <property type="component" value="Unassembled WGS sequence"/>
</dbReference>
<dbReference type="PANTHER" id="PTHR45947:SF15">
    <property type="entry name" value="TEICHURONIC ACID BIOSYNTHESIS GLYCOSYLTRANSFERASE TUAC-RELATED"/>
    <property type="match status" value="1"/>
</dbReference>
<proteinExistence type="predicted"/>
<feature type="domain" description="Glycosyl transferase family 1" evidence="1">
    <location>
        <begin position="197"/>
        <end position="364"/>
    </location>
</feature>
<dbReference type="SUPFAM" id="SSF53756">
    <property type="entry name" value="UDP-Glycosyltransferase/glycogen phosphorylase"/>
    <property type="match status" value="1"/>
</dbReference>
<gene>
    <name evidence="3" type="ORF">COY66_00235</name>
</gene>
<reference evidence="3 4" key="1">
    <citation type="submission" date="2017-09" db="EMBL/GenBank/DDBJ databases">
        <title>Depth-based differentiation of microbial function through sediment-hosted aquifers and enrichment of novel symbionts in the deep terrestrial subsurface.</title>
        <authorList>
            <person name="Probst A.J."/>
            <person name="Ladd B."/>
            <person name="Jarett J.K."/>
            <person name="Geller-Mcgrath D.E."/>
            <person name="Sieber C.M."/>
            <person name="Emerson J.B."/>
            <person name="Anantharaman K."/>
            <person name="Thomas B.C."/>
            <person name="Malmstrom R."/>
            <person name="Stieglmeier M."/>
            <person name="Klingl A."/>
            <person name="Woyke T."/>
            <person name="Ryan C.M."/>
            <person name="Banfield J.F."/>
        </authorList>
    </citation>
    <scope>NUCLEOTIDE SEQUENCE [LARGE SCALE GENOMIC DNA]</scope>
    <source>
        <strain evidence="3">CG_4_10_14_0_8_um_filter_42_10</strain>
    </source>
</reference>
<organism evidence="3 4">
    <name type="scientific">Candidatus Kerfeldbacteria bacterium CG_4_10_14_0_8_um_filter_42_10</name>
    <dbReference type="NCBI Taxonomy" id="2014248"/>
    <lineage>
        <taxon>Bacteria</taxon>
        <taxon>Candidatus Kerfeldiibacteriota</taxon>
    </lineage>
</organism>
<comment type="caution">
    <text evidence="3">The sequence shown here is derived from an EMBL/GenBank/DDBJ whole genome shotgun (WGS) entry which is preliminary data.</text>
</comment>
<dbReference type="InterPro" id="IPR001296">
    <property type="entry name" value="Glyco_trans_1"/>
</dbReference>
<dbReference type="Pfam" id="PF00534">
    <property type="entry name" value="Glycos_transf_1"/>
    <property type="match status" value="1"/>
</dbReference>
<dbReference type="Pfam" id="PF13439">
    <property type="entry name" value="Glyco_transf_4"/>
    <property type="match status" value="1"/>
</dbReference>
<dbReference type="InterPro" id="IPR050194">
    <property type="entry name" value="Glycosyltransferase_grp1"/>
</dbReference>
<dbReference type="AlphaFoldDB" id="A0A2M7RLH4"/>
<evidence type="ECO:0000259" key="1">
    <source>
        <dbReference type="Pfam" id="PF00534"/>
    </source>
</evidence>
<dbReference type="PANTHER" id="PTHR45947">
    <property type="entry name" value="SULFOQUINOVOSYL TRANSFERASE SQD2"/>
    <property type="match status" value="1"/>
</dbReference>
<evidence type="ECO:0000313" key="4">
    <source>
        <dbReference type="Proteomes" id="UP000230779"/>
    </source>
</evidence>
<name>A0A2M7RLH4_9BACT</name>
<sequence length="384" mass="43672">MRILLINNEYPPIGGGGSTVNKYTAEYFVRLGHEVHLVTSKYQDLPRETKENGIYIHRIPAVRRYKDFCSWWELATFTVSAIWFSSIFIKKIKPDLIQSYFAVPSGLVAWLVTRFQRGIPYFVYLGGSDVPGANPSRFKYLYPFLKPLIKLIFRQSQAVIACSDRLLALAKMVDHKSNIVLIPNGVDTTRFQPALPKSPSDELIILGVGRLIKRKGFQFVIQALPQVLEKSKRKFKFRIVGIGEYKTELEKIINSGGLSQYIEFRGLVDYSNLHEEYQQADIFVMPSLSEGMPCALLEAMACGLPAIVTKVSGNDELVKNGVNGYLYDVDNQGKDCDLRGLSDHLANLLNDDDMRAKMAQASRETTKRYDWKNISLEYLKLYEQ</sequence>